<evidence type="ECO:0000256" key="2">
    <source>
        <dbReference type="SAM" id="SignalP"/>
    </source>
</evidence>
<reference evidence="4" key="1">
    <citation type="journal article" date="2019" name="Int. J. Syst. Evol. Microbiol.">
        <title>The Global Catalogue of Microorganisms (GCM) 10K type strain sequencing project: providing services to taxonomists for standard genome sequencing and annotation.</title>
        <authorList>
            <consortium name="The Broad Institute Genomics Platform"/>
            <consortium name="The Broad Institute Genome Sequencing Center for Infectious Disease"/>
            <person name="Wu L."/>
            <person name="Ma J."/>
        </authorList>
    </citation>
    <scope>NUCLEOTIDE SEQUENCE [LARGE SCALE GENOMIC DNA]</scope>
    <source>
        <strain evidence="4">JCM 17441</strain>
    </source>
</reference>
<name>A0ABP8DB21_9ACTN</name>
<feature type="compositionally biased region" description="Polar residues" evidence="1">
    <location>
        <begin position="39"/>
        <end position="48"/>
    </location>
</feature>
<accession>A0ABP8DB21</accession>
<protein>
    <submittedName>
        <fullName evidence="3">Uncharacterized protein</fullName>
    </submittedName>
</protein>
<proteinExistence type="predicted"/>
<evidence type="ECO:0000256" key="1">
    <source>
        <dbReference type="SAM" id="MobiDB-lite"/>
    </source>
</evidence>
<feature type="compositionally biased region" description="Polar residues" evidence="1">
    <location>
        <begin position="59"/>
        <end position="79"/>
    </location>
</feature>
<gene>
    <name evidence="3" type="ORF">GCM10022255_045050</name>
</gene>
<sequence length="173" mass="17329">MSTSLRPLAGTACMTMAVVALSALAGCSSGSRPAVDSAHATTTVTTPRASGAPAVPATPTGTEATAHPSGTATLPTRSTADPCPVTVATLLSALRDSPDFYHGEARPAALRDVACASGYATAGTVYDEAPQPSQIVFGFDAANSHWRPLNVGSGDICEGFVPSDVARKLPACG</sequence>
<dbReference type="PROSITE" id="PS51257">
    <property type="entry name" value="PROKAR_LIPOPROTEIN"/>
    <property type="match status" value="1"/>
</dbReference>
<keyword evidence="4" id="KW-1185">Reference proteome</keyword>
<evidence type="ECO:0000313" key="4">
    <source>
        <dbReference type="Proteomes" id="UP001500620"/>
    </source>
</evidence>
<feature type="region of interest" description="Disordered" evidence="1">
    <location>
        <begin position="32"/>
        <end position="79"/>
    </location>
</feature>
<comment type="caution">
    <text evidence="3">The sequence shown here is derived from an EMBL/GenBank/DDBJ whole genome shotgun (WGS) entry which is preliminary data.</text>
</comment>
<organism evidence="3 4">
    <name type="scientific">Dactylosporangium darangshiense</name>
    <dbReference type="NCBI Taxonomy" id="579108"/>
    <lineage>
        <taxon>Bacteria</taxon>
        <taxon>Bacillati</taxon>
        <taxon>Actinomycetota</taxon>
        <taxon>Actinomycetes</taxon>
        <taxon>Micromonosporales</taxon>
        <taxon>Micromonosporaceae</taxon>
        <taxon>Dactylosporangium</taxon>
    </lineage>
</organism>
<evidence type="ECO:0000313" key="3">
    <source>
        <dbReference type="EMBL" id="GAA4251639.1"/>
    </source>
</evidence>
<feature type="signal peptide" evidence="2">
    <location>
        <begin position="1"/>
        <end position="25"/>
    </location>
</feature>
<keyword evidence="2" id="KW-0732">Signal</keyword>
<feature type="chain" id="PRO_5046848817" evidence="2">
    <location>
        <begin position="26"/>
        <end position="173"/>
    </location>
</feature>
<dbReference type="EMBL" id="BAABAT010000011">
    <property type="protein sequence ID" value="GAA4251639.1"/>
    <property type="molecule type" value="Genomic_DNA"/>
</dbReference>
<dbReference type="Proteomes" id="UP001500620">
    <property type="component" value="Unassembled WGS sequence"/>
</dbReference>